<dbReference type="InterPro" id="IPR002477">
    <property type="entry name" value="Peptidoglycan-bd-like"/>
</dbReference>
<dbReference type="AlphaFoldDB" id="A0A679IR31"/>
<name>A0A679IR31_VARPD</name>
<dbReference type="InterPro" id="IPR024079">
    <property type="entry name" value="MetalloPept_cat_dom_sf"/>
</dbReference>
<evidence type="ECO:0000259" key="1">
    <source>
        <dbReference type="Pfam" id="PF01471"/>
    </source>
</evidence>
<feature type="domain" description="Peptidoglycan binding-like" evidence="1">
    <location>
        <begin position="46"/>
        <end position="102"/>
    </location>
</feature>
<evidence type="ECO:0000313" key="2">
    <source>
        <dbReference type="EMBL" id="CAA2101261.1"/>
    </source>
</evidence>
<organism evidence="2">
    <name type="scientific">Variovorax paradoxus</name>
    <dbReference type="NCBI Taxonomy" id="34073"/>
    <lineage>
        <taxon>Bacteria</taxon>
        <taxon>Pseudomonadati</taxon>
        <taxon>Pseudomonadota</taxon>
        <taxon>Betaproteobacteria</taxon>
        <taxon>Burkholderiales</taxon>
        <taxon>Comamonadaceae</taxon>
        <taxon>Variovorax</taxon>
    </lineage>
</organism>
<sequence>MSDTGMTAFCGIDGCRKFEKLGSAGGTVLGLGAPVGSAARCRNMPADVRKVQDALNRFTPLEGGPSPALVPDGKFGPLTLKGVTGFQKKHFGVEGADGVVDPGKRTDKALCAAAGTYPDLPAEMQKHRARAMHIINLARMSVDRARYFKTGKPNTWGIGKSDWEKATRHFQIDKFPGASGWSTALGFVDSIYLNMQTALGYVPRGLVLATDEPLTSNEGAYAFTFAGGYDLSQRNREWNGIPRGSIYLCARMQNLDSDAFSYVLIHETAHYVGPVAETQNSITDYGYAHRKDGKYQKLLPWQRTHNADCYAQHAFDAAGIPFDLNAHLLVSS</sequence>
<dbReference type="Pfam" id="PF01471">
    <property type="entry name" value="PG_binding_1"/>
    <property type="match status" value="1"/>
</dbReference>
<dbReference type="EMBL" id="LR743507">
    <property type="protein sequence ID" value="CAA2101261.1"/>
    <property type="molecule type" value="Genomic_DNA"/>
</dbReference>
<accession>A0A679IR31</accession>
<dbReference type="GO" id="GO:0008237">
    <property type="term" value="F:metallopeptidase activity"/>
    <property type="evidence" value="ECO:0007669"/>
    <property type="project" value="InterPro"/>
</dbReference>
<dbReference type="RefSeq" id="WP_339088868.1">
    <property type="nucleotide sequence ID" value="NZ_LR743507.1"/>
</dbReference>
<protein>
    <recommendedName>
        <fullName evidence="1">Peptidoglycan binding-like domain-containing protein</fullName>
    </recommendedName>
</protein>
<reference evidence="2" key="1">
    <citation type="submission" date="2019-12" db="EMBL/GenBank/DDBJ databases">
        <authorList>
            <person name="Cremers G."/>
        </authorList>
    </citation>
    <scope>NUCLEOTIDE SEQUENCE</scope>
    <source>
        <strain evidence="2">Vvax</strain>
    </source>
</reference>
<proteinExistence type="predicted"/>
<dbReference type="Gene3D" id="1.10.101.10">
    <property type="entry name" value="PGBD-like superfamily/PGBD"/>
    <property type="match status" value="1"/>
</dbReference>
<dbReference type="Gene3D" id="3.40.390.10">
    <property type="entry name" value="Collagenase (Catalytic Domain)"/>
    <property type="match status" value="1"/>
</dbReference>
<gene>
    <name evidence="2" type="ORF">VVAX_01156</name>
</gene>
<dbReference type="InterPro" id="IPR036366">
    <property type="entry name" value="PGBDSf"/>
</dbReference>